<evidence type="ECO:0000313" key="4">
    <source>
        <dbReference type="Proteomes" id="UP000316778"/>
    </source>
</evidence>
<proteinExistence type="predicted"/>
<protein>
    <submittedName>
        <fullName evidence="3">Uncharacterized protein</fullName>
    </submittedName>
</protein>
<organism evidence="3 4">
    <name type="scientific">Chitinophaga japonensis</name>
    <name type="common">Flexibacter japonensis</name>
    <dbReference type="NCBI Taxonomy" id="104662"/>
    <lineage>
        <taxon>Bacteria</taxon>
        <taxon>Pseudomonadati</taxon>
        <taxon>Bacteroidota</taxon>
        <taxon>Chitinophagia</taxon>
        <taxon>Chitinophagales</taxon>
        <taxon>Chitinophagaceae</taxon>
        <taxon>Chitinophaga</taxon>
    </lineage>
</organism>
<dbReference type="EMBL" id="VLLG01000004">
    <property type="protein sequence ID" value="TWI86716.1"/>
    <property type="molecule type" value="Genomic_DNA"/>
</dbReference>
<feature type="transmembrane region" description="Helical" evidence="2">
    <location>
        <begin position="73"/>
        <end position="92"/>
    </location>
</feature>
<evidence type="ECO:0000313" key="3">
    <source>
        <dbReference type="EMBL" id="TWI86716.1"/>
    </source>
</evidence>
<keyword evidence="2" id="KW-1133">Transmembrane helix</keyword>
<keyword evidence="2" id="KW-0812">Transmembrane</keyword>
<dbReference type="Proteomes" id="UP000316778">
    <property type="component" value="Unassembled WGS sequence"/>
</dbReference>
<comment type="caution">
    <text evidence="3">The sequence shown here is derived from an EMBL/GenBank/DDBJ whole genome shotgun (WGS) entry which is preliminary data.</text>
</comment>
<sequence>MTPHGCCGAGSHCSAANRSASPPPQPGIIRRGIRFIRWITPGAILVLLPKCPMCLAAWVALGTGIGLSLPAARFLRILLIVLCTASLAYLLLKRVWPLRKKIAAFFTAR</sequence>
<keyword evidence="2" id="KW-0472">Membrane</keyword>
<keyword evidence="4" id="KW-1185">Reference proteome</keyword>
<feature type="transmembrane region" description="Helical" evidence="2">
    <location>
        <begin position="38"/>
        <end position="61"/>
    </location>
</feature>
<accession>A0A562T107</accession>
<reference evidence="3 4" key="1">
    <citation type="journal article" date="2013" name="Stand. Genomic Sci.">
        <title>Genomic Encyclopedia of Type Strains, Phase I: The one thousand microbial genomes (KMG-I) project.</title>
        <authorList>
            <person name="Kyrpides N.C."/>
            <person name="Woyke T."/>
            <person name="Eisen J.A."/>
            <person name="Garrity G."/>
            <person name="Lilburn T.G."/>
            <person name="Beck B.J."/>
            <person name="Whitman W.B."/>
            <person name="Hugenholtz P."/>
            <person name="Klenk H.P."/>
        </authorList>
    </citation>
    <scope>NUCLEOTIDE SEQUENCE [LARGE SCALE GENOMIC DNA]</scope>
    <source>
        <strain evidence="3 4">DSM 13484</strain>
    </source>
</reference>
<evidence type="ECO:0000256" key="2">
    <source>
        <dbReference type="SAM" id="Phobius"/>
    </source>
</evidence>
<feature type="region of interest" description="Disordered" evidence="1">
    <location>
        <begin position="1"/>
        <end position="25"/>
    </location>
</feature>
<evidence type="ECO:0000256" key="1">
    <source>
        <dbReference type="SAM" id="MobiDB-lite"/>
    </source>
</evidence>
<dbReference type="AlphaFoldDB" id="A0A562T107"/>
<name>A0A562T107_CHIJA</name>
<gene>
    <name evidence="3" type="ORF">LX66_3979</name>
</gene>